<dbReference type="FunFam" id="1.10.10.60:FF:000141">
    <property type="entry name" value="TetR family transcriptional regulator"/>
    <property type="match status" value="1"/>
</dbReference>
<dbReference type="InterPro" id="IPR050109">
    <property type="entry name" value="HTH-type_TetR-like_transc_reg"/>
</dbReference>
<feature type="DNA-binding region" description="H-T-H motif" evidence="4">
    <location>
        <begin position="51"/>
        <end position="70"/>
    </location>
</feature>
<dbReference type="PANTHER" id="PTHR30055:SF146">
    <property type="entry name" value="HTH-TYPE TRANSCRIPTIONAL DUAL REGULATOR CECR"/>
    <property type="match status" value="1"/>
</dbReference>
<dbReference type="PROSITE" id="PS01081">
    <property type="entry name" value="HTH_TETR_1"/>
    <property type="match status" value="1"/>
</dbReference>
<dbReference type="InterPro" id="IPR001647">
    <property type="entry name" value="HTH_TetR"/>
</dbReference>
<dbReference type="Pfam" id="PF14246">
    <property type="entry name" value="TetR_C_7"/>
    <property type="match status" value="1"/>
</dbReference>
<reference evidence="7 8" key="1">
    <citation type="submission" date="2016-09" db="EMBL/GenBank/DDBJ databases">
        <title>Rhizobium oryziradicis sp. nov., isolated from the root of rice.</title>
        <authorList>
            <person name="Zhao J."/>
            <person name="Zhang X."/>
        </authorList>
    </citation>
    <scope>NUCLEOTIDE SEQUENCE [LARGE SCALE GENOMIC DNA]</scope>
    <source>
        <strain evidence="7 8">N19</strain>
    </source>
</reference>
<keyword evidence="1" id="KW-0805">Transcription regulation</keyword>
<feature type="region of interest" description="Disordered" evidence="5">
    <location>
        <begin position="1"/>
        <end position="26"/>
    </location>
</feature>
<dbReference type="PROSITE" id="PS50977">
    <property type="entry name" value="HTH_TETR_2"/>
    <property type="match status" value="1"/>
</dbReference>
<evidence type="ECO:0000256" key="2">
    <source>
        <dbReference type="ARBA" id="ARBA00023125"/>
    </source>
</evidence>
<evidence type="ECO:0000256" key="3">
    <source>
        <dbReference type="ARBA" id="ARBA00023163"/>
    </source>
</evidence>
<keyword evidence="2 4" id="KW-0238">DNA-binding</keyword>
<comment type="caution">
    <text evidence="7">The sequence shown here is derived from an EMBL/GenBank/DDBJ whole genome shotgun (WGS) entry which is preliminary data.</text>
</comment>
<evidence type="ECO:0000256" key="1">
    <source>
        <dbReference type="ARBA" id="ARBA00023015"/>
    </source>
</evidence>
<protein>
    <submittedName>
        <fullName evidence="7">TetR family transcriptional regulator</fullName>
    </submittedName>
</protein>
<dbReference type="EMBL" id="MKIM01000020">
    <property type="protein sequence ID" value="OLP46659.1"/>
    <property type="molecule type" value="Genomic_DNA"/>
</dbReference>
<dbReference type="Gene3D" id="1.10.10.60">
    <property type="entry name" value="Homeodomain-like"/>
    <property type="match status" value="1"/>
</dbReference>
<feature type="domain" description="HTH tetR-type" evidence="6">
    <location>
        <begin position="28"/>
        <end position="88"/>
    </location>
</feature>
<dbReference type="Proteomes" id="UP000186894">
    <property type="component" value="Unassembled WGS sequence"/>
</dbReference>
<evidence type="ECO:0000313" key="8">
    <source>
        <dbReference type="Proteomes" id="UP000186894"/>
    </source>
</evidence>
<dbReference type="Pfam" id="PF00440">
    <property type="entry name" value="TetR_N"/>
    <property type="match status" value="1"/>
</dbReference>
<dbReference type="SUPFAM" id="SSF46689">
    <property type="entry name" value="Homeodomain-like"/>
    <property type="match status" value="1"/>
</dbReference>
<accession>A0A1Q8ZX98</accession>
<evidence type="ECO:0000313" key="7">
    <source>
        <dbReference type="EMBL" id="OLP46659.1"/>
    </source>
</evidence>
<keyword evidence="8" id="KW-1185">Reference proteome</keyword>
<dbReference type="Gene3D" id="1.10.357.10">
    <property type="entry name" value="Tetracycline Repressor, domain 2"/>
    <property type="match status" value="1"/>
</dbReference>
<proteinExistence type="predicted"/>
<evidence type="ECO:0000259" key="6">
    <source>
        <dbReference type="PROSITE" id="PS50977"/>
    </source>
</evidence>
<keyword evidence="3" id="KW-0804">Transcription</keyword>
<evidence type="ECO:0000256" key="4">
    <source>
        <dbReference type="PROSITE-ProRule" id="PRU00335"/>
    </source>
</evidence>
<organism evidence="7 8">
    <name type="scientific">Rhizobium oryziradicis</name>
    <dbReference type="NCBI Taxonomy" id="1867956"/>
    <lineage>
        <taxon>Bacteria</taxon>
        <taxon>Pseudomonadati</taxon>
        <taxon>Pseudomonadota</taxon>
        <taxon>Alphaproteobacteria</taxon>
        <taxon>Hyphomicrobiales</taxon>
        <taxon>Rhizobiaceae</taxon>
        <taxon>Rhizobium/Agrobacterium group</taxon>
        <taxon>Rhizobium</taxon>
    </lineage>
</organism>
<dbReference type="PANTHER" id="PTHR30055">
    <property type="entry name" value="HTH-TYPE TRANSCRIPTIONAL REGULATOR RUTR"/>
    <property type="match status" value="1"/>
</dbReference>
<gene>
    <name evidence="7" type="ORF">BJF95_16360</name>
</gene>
<dbReference type="InterPro" id="IPR009057">
    <property type="entry name" value="Homeodomain-like_sf"/>
</dbReference>
<name>A0A1Q8ZX98_9HYPH</name>
<dbReference type="InterPro" id="IPR023772">
    <property type="entry name" value="DNA-bd_HTH_TetR-type_CS"/>
</dbReference>
<dbReference type="GO" id="GO:0000976">
    <property type="term" value="F:transcription cis-regulatory region binding"/>
    <property type="evidence" value="ECO:0007669"/>
    <property type="project" value="TreeGrafter"/>
</dbReference>
<dbReference type="STRING" id="1867956.BJF95_16360"/>
<feature type="compositionally biased region" description="Acidic residues" evidence="5">
    <location>
        <begin position="1"/>
        <end position="10"/>
    </location>
</feature>
<sequence>MATDNQEEQDAEKRCQPGAGRFAAGADPAKREQILEGARRAFMTYGFDATSMNHITREAGVSKGTLYVYFENKEDLFSALIETNKQKFAATLRDILAEEGDVRDLLRKYGKTFAIYILTSEMTGAIRILLGVIDRMPNLCRSFMQFGPENARSVLEAFLQKQVNLGNLHIDNVQLAARQFIELATGTFFKERLFGQPNAEDLEKEVDMVIDSALHLFLLGYGPK</sequence>
<dbReference type="InterPro" id="IPR039536">
    <property type="entry name" value="TetR_C_Proteobacteria"/>
</dbReference>
<dbReference type="AlphaFoldDB" id="A0A1Q8ZX98"/>
<evidence type="ECO:0000256" key="5">
    <source>
        <dbReference type="SAM" id="MobiDB-lite"/>
    </source>
</evidence>
<dbReference type="GO" id="GO:0003700">
    <property type="term" value="F:DNA-binding transcription factor activity"/>
    <property type="evidence" value="ECO:0007669"/>
    <property type="project" value="TreeGrafter"/>
</dbReference>
<dbReference type="PRINTS" id="PR00455">
    <property type="entry name" value="HTHTETR"/>
</dbReference>